<evidence type="ECO:0000313" key="1">
    <source>
        <dbReference type="EMBL" id="APA99641.1"/>
    </source>
</evidence>
<dbReference type="Gene3D" id="3.40.50.1820">
    <property type="entry name" value="alpha/beta hydrolase"/>
    <property type="match status" value="1"/>
</dbReference>
<reference evidence="1 4" key="3">
    <citation type="submission" date="2016-10" db="EMBL/GenBank/DDBJ databases">
        <title>Genome sequence of Nocardia seriolae strain EM150506, isolated from Anguila japonica.</title>
        <authorList>
            <person name="Han H.-J."/>
        </authorList>
    </citation>
    <scope>NUCLEOTIDE SEQUENCE [LARGE SCALE GENOMIC DNA]</scope>
    <source>
        <strain evidence="1 4">EM150506</strain>
    </source>
</reference>
<accession>A0ABC9YZ22</accession>
<dbReference type="Gene3D" id="1.10.260.130">
    <property type="match status" value="1"/>
</dbReference>
<proteinExistence type="predicted"/>
<name>A0ABC9YZ22_9NOCA</name>
<dbReference type="GeneID" id="93374038"/>
<dbReference type="Proteomes" id="UP000180166">
    <property type="component" value="Chromosome"/>
</dbReference>
<dbReference type="EMBL" id="BBYQ01000091">
    <property type="protein sequence ID" value="GAP30682.1"/>
    <property type="molecule type" value="Genomic_DNA"/>
</dbReference>
<dbReference type="SUPFAM" id="SSF53474">
    <property type="entry name" value="alpha/beta-Hydrolases"/>
    <property type="match status" value="1"/>
</dbReference>
<dbReference type="KEGG" id="nsr:NS506_05595"/>
<organism evidence="2 3">
    <name type="scientific">Nocardia seriolae</name>
    <dbReference type="NCBI Taxonomy" id="37332"/>
    <lineage>
        <taxon>Bacteria</taxon>
        <taxon>Bacillati</taxon>
        <taxon>Actinomycetota</taxon>
        <taxon>Actinomycetes</taxon>
        <taxon>Mycobacteriales</taxon>
        <taxon>Nocardiaceae</taxon>
        <taxon>Nocardia</taxon>
    </lineage>
</organism>
<dbReference type="AlphaFoldDB" id="A0ABC9YZ22"/>
<dbReference type="PANTHER" id="PTHR34853">
    <property type="match status" value="1"/>
</dbReference>
<keyword evidence="3" id="KW-1185">Reference proteome</keyword>
<dbReference type="Proteomes" id="UP000037179">
    <property type="component" value="Unassembled WGS sequence"/>
</dbReference>
<dbReference type="Pfam" id="PF03583">
    <property type="entry name" value="LIP"/>
    <property type="match status" value="1"/>
</dbReference>
<protein>
    <submittedName>
        <fullName evidence="2">Lipase</fullName>
    </submittedName>
</protein>
<dbReference type="InterPro" id="IPR029058">
    <property type="entry name" value="AB_hydrolase_fold"/>
</dbReference>
<evidence type="ECO:0000313" key="2">
    <source>
        <dbReference type="EMBL" id="GAP30682.1"/>
    </source>
</evidence>
<sequence length="240" mass="25728">MPSSFAAEIAKDYAPELNIVGVAAGGIAAADYPAELTHNNRGLYSGLVLGVFAGIAGEYPEVRDMLRDSVVDPVAKVLLASKQVLCHPMGTTLVPFYDYLGALSYRGDPLQAPAVQRFLAENSLGQRTPSMPVYIHHAQYDEILPNAGVDRLVGKYCAEGAPSVVYERELLAEHISGIPGHLPGAFHWLRDRLNGVAAPEGCTITDPTFVMAEPRFWQTLEEILPTAVAALFGQAIGAGR</sequence>
<gene>
    <name evidence="1" type="ORF">NS506_05595</name>
    <name evidence="2" type="ORF">NSK11_contig00091-0015</name>
</gene>
<reference evidence="2 3" key="2">
    <citation type="journal article" date="2016" name="Genome Announc.">
        <title>Draft Genome Sequence of Erythromycin- and Oxytetracycline-Sensitive Nocardia seriolae Strain U-1 (NBRC 110359).</title>
        <authorList>
            <person name="Imajoh M."/>
            <person name="Sukeda M."/>
            <person name="Shimizu M."/>
            <person name="Yamane J."/>
            <person name="Ohnishi K."/>
            <person name="Oshima S."/>
        </authorList>
    </citation>
    <scope>NUCLEOTIDE SEQUENCE [LARGE SCALE GENOMIC DNA]</scope>
    <source>
        <strain evidence="2 3">U-1</strain>
    </source>
</reference>
<evidence type="ECO:0000313" key="3">
    <source>
        <dbReference type="Proteomes" id="UP000037179"/>
    </source>
</evidence>
<dbReference type="RefSeq" id="WP_052086738.1">
    <property type="nucleotide sequence ID" value="NZ_AP017900.1"/>
</dbReference>
<dbReference type="EMBL" id="CP017839">
    <property type="protein sequence ID" value="APA99641.1"/>
    <property type="molecule type" value="Genomic_DNA"/>
</dbReference>
<dbReference type="InterPro" id="IPR005152">
    <property type="entry name" value="Lipase_secreted"/>
</dbReference>
<evidence type="ECO:0000313" key="4">
    <source>
        <dbReference type="Proteomes" id="UP000180166"/>
    </source>
</evidence>
<dbReference type="PANTHER" id="PTHR34853:SF1">
    <property type="entry name" value="LIPASE 5"/>
    <property type="match status" value="1"/>
</dbReference>
<reference evidence="3" key="1">
    <citation type="submission" date="2015-07" db="EMBL/GenBank/DDBJ databases">
        <title>Nocardia seriolae U-1 whole genome shotgun sequence.</title>
        <authorList>
            <person name="Imajoh M."/>
            <person name="Fukumoto Y."/>
            <person name="Sukeda M."/>
            <person name="Yamane J."/>
            <person name="Yamasaki K."/>
            <person name="Shimizu M."/>
            <person name="Ohnishi K."/>
            <person name="Oshima S."/>
        </authorList>
    </citation>
    <scope>NUCLEOTIDE SEQUENCE [LARGE SCALE GENOMIC DNA]</scope>
    <source>
        <strain evidence="3">U-1</strain>
    </source>
</reference>